<dbReference type="EMBL" id="BMNH01000001">
    <property type="protein sequence ID" value="GGO61141.1"/>
    <property type="molecule type" value="Genomic_DNA"/>
</dbReference>
<proteinExistence type="predicted"/>
<evidence type="ECO:0000313" key="2">
    <source>
        <dbReference type="EMBL" id="GGO61141.1"/>
    </source>
</evidence>
<evidence type="ECO:0000259" key="1">
    <source>
        <dbReference type="PROSITE" id="PS50995"/>
    </source>
</evidence>
<dbReference type="InterPro" id="IPR039422">
    <property type="entry name" value="MarR/SlyA-like"/>
</dbReference>
<dbReference type="GO" id="GO:0003700">
    <property type="term" value="F:DNA-binding transcription factor activity"/>
    <property type="evidence" value="ECO:0007669"/>
    <property type="project" value="InterPro"/>
</dbReference>
<dbReference type="SUPFAM" id="SSF46785">
    <property type="entry name" value="Winged helix' DNA-binding domain"/>
    <property type="match status" value="1"/>
</dbReference>
<sequence length="155" mass="17144">MTARIPDATELMFAIRRLNVENDRFAERFADLHGLHRTDLNALVVILDAYAAGHPLTPGHLGAALNLSPPATTALINRLEGVGHVERRRSATDRRKVEVVLNEQAARLAGQFFTPLARQLATVIDEFAPEEREVIGRFLDRAVEATAKARRQSTA</sequence>
<organism evidence="2 3">
    <name type="scientific">Nonomuraea cavernae</name>
    <dbReference type="NCBI Taxonomy" id="2045107"/>
    <lineage>
        <taxon>Bacteria</taxon>
        <taxon>Bacillati</taxon>
        <taxon>Actinomycetota</taxon>
        <taxon>Actinomycetes</taxon>
        <taxon>Streptosporangiales</taxon>
        <taxon>Streptosporangiaceae</taxon>
        <taxon>Nonomuraea</taxon>
    </lineage>
</organism>
<feature type="domain" description="HTH marR-type" evidence="1">
    <location>
        <begin position="8"/>
        <end position="144"/>
    </location>
</feature>
<dbReference type="Proteomes" id="UP000646523">
    <property type="component" value="Unassembled WGS sequence"/>
</dbReference>
<dbReference type="InterPro" id="IPR036390">
    <property type="entry name" value="WH_DNA-bd_sf"/>
</dbReference>
<name>A0A917YPF8_9ACTN</name>
<dbReference type="InterPro" id="IPR036388">
    <property type="entry name" value="WH-like_DNA-bd_sf"/>
</dbReference>
<dbReference type="PROSITE" id="PS50995">
    <property type="entry name" value="HTH_MARR_2"/>
    <property type="match status" value="1"/>
</dbReference>
<dbReference type="PANTHER" id="PTHR33164:SF106">
    <property type="entry name" value="TRANSCRIPTIONAL REGULATORY PROTEIN"/>
    <property type="match status" value="1"/>
</dbReference>
<reference evidence="2" key="1">
    <citation type="journal article" date="2014" name="Int. J. Syst. Evol. Microbiol.">
        <title>Complete genome sequence of Corynebacterium casei LMG S-19264T (=DSM 44701T), isolated from a smear-ripened cheese.</title>
        <authorList>
            <consortium name="US DOE Joint Genome Institute (JGI-PGF)"/>
            <person name="Walter F."/>
            <person name="Albersmeier A."/>
            <person name="Kalinowski J."/>
            <person name="Ruckert C."/>
        </authorList>
    </citation>
    <scope>NUCLEOTIDE SEQUENCE</scope>
    <source>
        <strain evidence="2">CGMCC 4.7368</strain>
    </source>
</reference>
<comment type="caution">
    <text evidence="2">The sequence shown here is derived from an EMBL/GenBank/DDBJ whole genome shotgun (WGS) entry which is preliminary data.</text>
</comment>
<protein>
    <submittedName>
        <fullName evidence="2">Transcriptional regulator</fullName>
    </submittedName>
</protein>
<gene>
    <name evidence="2" type="ORF">GCM10012289_02670</name>
</gene>
<dbReference type="AlphaFoldDB" id="A0A917YPF8"/>
<dbReference type="InterPro" id="IPR000835">
    <property type="entry name" value="HTH_MarR-typ"/>
</dbReference>
<dbReference type="RefSeq" id="WP_225261962.1">
    <property type="nucleotide sequence ID" value="NZ_BMNH01000001.1"/>
</dbReference>
<keyword evidence="3" id="KW-1185">Reference proteome</keyword>
<dbReference type="SMART" id="SM00347">
    <property type="entry name" value="HTH_MARR"/>
    <property type="match status" value="1"/>
</dbReference>
<dbReference type="GO" id="GO:0006950">
    <property type="term" value="P:response to stress"/>
    <property type="evidence" value="ECO:0007669"/>
    <property type="project" value="TreeGrafter"/>
</dbReference>
<accession>A0A917YPF8</accession>
<dbReference type="Pfam" id="PF12802">
    <property type="entry name" value="MarR_2"/>
    <property type="match status" value="1"/>
</dbReference>
<dbReference type="PANTHER" id="PTHR33164">
    <property type="entry name" value="TRANSCRIPTIONAL REGULATOR, MARR FAMILY"/>
    <property type="match status" value="1"/>
</dbReference>
<dbReference type="Gene3D" id="1.10.10.10">
    <property type="entry name" value="Winged helix-like DNA-binding domain superfamily/Winged helix DNA-binding domain"/>
    <property type="match status" value="1"/>
</dbReference>
<reference evidence="2" key="2">
    <citation type="submission" date="2020-09" db="EMBL/GenBank/DDBJ databases">
        <authorList>
            <person name="Sun Q."/>
            <person name="Zhou Y."/>
        </authorList>
    </citation>
    <scope>NUCLEOTIDE SEQUENCE</scope>
    <source>
        <strain evidence="2">CGMCC 4.7368</strain>
    </source>
</reference>
<evidence type="ECO:0000313" key="3">
    <source>
        <dbReference type="Proteomes" id="UP000646523"/>
    </source>
</evidence>
<dbReference type="PRINTS" id="PR00598">
    <property type="entry name" value="HTHMARR"/>
</dbReference>